<dbReference type="AlphaFoldDB" id="A0A3A8JJ49"/>
<feature type="transmembrane region" description="Helical" evidence="2">
    <location>
        <begin position="201"/>
        <end position="227"/>
    </location>
</feature>
<keyword evidence="2" id="KW-0812">Transmembrane</keyword>
<name>A0A3A8JJ49_9BACT</name>
<dbReference type="EMBL" id="RAVZ01000037">
    <property type="protein sequence ID" value="RKG91880.1"/>
    <property type="molecule type" value="Genomic_DNA"/>
</dbReference>
<evidence type="ECO:0000259" key="3">
    <source>
        <dbReference type="Pfam" id="PF12158"/>
    </source>
</evidence>
<dbReference type="Pfam" id="PF12158">
    <property type="entry name" value="DUF3592"/>
    <property type="match status" value="1"/>
</dbReference>
<keyword evidence="5" id="KW-1185">Reference proteome</keyword>
<feature type="domain" description="DUF3592" evidence="3">
    <location>
        <begin position="103"/>
        <end position="196"/>
    </location>
</feature>
<keyword evidence="2" id="KW-0472">Membrane</keyword>
<dbReference type="InterPro" id="IPR021994">
    <property type="entry name" value="DUF3592"/>
</dbReference>
<organism evidence="4 5">
    <name type="scientific">Corallococcus terminator</name>
    <dbReference type="NCBI Taxonomy" id="2316733"/>
    <lineage>
        <taxon>Bacteria</taxon>
        <taxon>Pseudomonadati</taxon>
        <taxon>Myxococcota</taxon>
        <taxon>Myxococcia</taxon>
        <taxon>Myxococcales</taxon>
        <taxon>Cystobacterineae</taxon>
        <taxon>Myxococcaceae</taxon>
        <taxon>Corallococcus</taxon>
    </lineage>
</organism>
<feature type="transmembrane region" description="Helical" evidence="2">
    <location>
        <begin position="66"/>
        <end position="86"/>
    </location>
</feature>
<evidence type="ECO:0000313" key="4">
    <source>
        <dbReference type="EMBL" id="RKG91880.1"/>
    </source>
</evidence>
<evidence type="ECO:0000256" key="1">
    <source>
        <dbReference type="SAM" id="MobiDB-lite"/>
    </source>
</evidence>
<proteinExistence type="predicted"/>
<sequence length="241" mass="25976">MADPSPSHQRSPSDPEGLRADAVRSAGRPVQRRRASWLPGHQARKGPQGHMLRCSRGSPTMWLRTSLKALGTVGAFFGVFLGYLAVRLHESEKVYLARPTVTGRMLAISVGTGPGGGRSTSRSAQAYWQVKPRYAYEVEGQPYIGERLSNAPRLESAHVNDEPSQELKQYLARYPVGSPVQVHYNPRSPEDSLLEVEVGGAAGFTLASTVAFVSAVLGWGGLLVLFLSSRRRAAVSGSHGG</sequence>
<accession>A0A3A8JJ49</accession>
<feature type="compositionally biased region" description="Polar residues" evidence="1">
    <location>
        <begin position="1"/>
        <end position="10"/>
    </location>
</feature>
<feature type="region of interest" description="Disordered" evidence="1">
    <location>
        <begin position="1"/>
        <end position="53"/>
    </location>
</feature>
<gene>
    <name evidence="4" type="ORF">D7V88_08160</name>
</gene>
<dbReference type="Proteomes" id="UP000268094">
    <property type="component" value="Unassembled WGS sequence"/>
</dbReference>
<keyword evidence="2" id="KW-1133">Transmembrane helix</keyword>
<evidence type="ECO:0000313" key="5">
    <source>
        <dbReference type="Proteomes" id="UP000268094"/>
    </source>
</evidence>
<feature type="compositionally biased region" description="Basic and acidic residues" evidence="1">
    <location>
        <begin position="11"/>
        <end position="22"/>
    </location>
</feature>
<comment type="caution">
    <text evidence="4">The sequence shown here is derived from an EMBL/GenBank/DDBJ whole genome shotgun (WGS) entry which is preliminary data.</text>
</comment>
<protein>
    <submittedName>
        <fullName evidence="4">DUF3592 domain-containing protein</fullName>
    </submittedName>
</protein>
<evidence type="ECO:0000256" key="2">
    <source>
        <dbReference type="SAM" id="Phobius"/>
    </source>
</evidence>
<reference evidence="5" key="1">
    <citation type="submission" date="2018-09" db="EMBL/GenBank/DDBJ databases">
        <authorList>
            <person name="Livingstone P.G."/>
            <person name="Whitworth D.E."/>
        </authorList>
    </citation>
    <scope>NUCLEOTIDE SEQUENCE [LARGE SCALE GENOMIC DNA]</scope>
    <source>
        <strain evidence="5">CA054A</strain>
    </source>
</reference>